<dbReference type="InterPro" id="IPR017115">
    <property type="entry name" value="Tellurite_resistance_TerA"/>
</dbReference>
<dbReference type="STRING" id="1111728.GCA_000427805_00343"/>
<reference evidence="6" key="2">
    <citation type="submission" date="2017-09" db="EMBL/GenBank/DDBJ databases">
        <title>FDA dAtabase for Regulatory Grade micrObial Sequences (FDA-ARGOS): Supporting development and validation of Infectious Disease Dx tests.</title>
        <authorList>
            <person name="Minogue T."/>
            <person name="Wolcott M."/>
            <person name="Wasieloski L."/>
            <person name="Aguilar W."/>
            <person name="Moore D."/>
            <person name="Tallon L."/>
            <person name="Sadzewicz L."/>
            <person name="Ott S."/>
            <person name="Zhao X."/>
            <person name="Nagaraj S."/>
            <person name="Vavikolanu K."/>
            <person name="Aluvathingal J."/>
            <person name="Nadendla S."/>
            <person name="Sichtig H."/>
        </authorList>
    </citation>
    <scope>NUCLEOTIDE SEQUENCE [LARGE SCALE GENOMIC DNA]</scope>
    <source>
        <strain evidence="6">FDAARGOS_387</strain>
    </source>
</reference>
<gene>
    <name evidence="5" type="primary">yceD_1</name>
    <name evidence="4" type="ORF">CRN84_09030</name>
    <name evidence="5" type="ORF">NCTC12282_02684</name>
</gene>
<protein>
    <submittedName>
        <fullName evidence="5">General stress protein 16U</fullName>
    </submittedName>
    <submittedName>
        <fullName evidence="4">Tellurium resistance protein TerA</fullName>
    </submittedName>
</protein>
<evidence type="ECO:0000313" key="5">
    <source>
        <dbReference type="EMBL" id="VFS47745.1"/>
    </source>
</evidence>
<dbReference type="RefSeq" id="WP_036014751.1">
    <property type="nucleotide sequence ID" value="NZ_CAADJA010000002.1"/>
</dbReference>
<name>A0A2C6DM95_9GAMM</name>
<dbReference type="Proteomes" id="UP000373449">
    <property type="component" value="Unassembled WGS sequence"/>
</dbReference>
<feature type="domain" description="TerD" evidence="3">
    <location>
        <begin position="27"/>
        <end position="160"/>
    </location>
</feature>
<sequence>MKELVAGGNASVPSSTLRIKIISGKAADVSAYRLYDNGKVSGDADMVFYGQKTNDDSSVSLVEEGLTSVFEVNLQKVKAAVQKISFALTCDKNDTIQVLNKLAVQVESNNEVMIASNVEMAGRSEAALILGELYRRNNEWKFRFIAQGFNGGLKPLAEHFGVEVNDDEPAVAPAPTPVPPTPAAPSSQPSVNLSKISLTKESPRVNLNKKDDFGLIRVNLNWNQKVESKGFLNNLLGSNKAIDLDLGVFVRLKNGEQGVIQALGNTFGSFNSPPYIELQGDDRTGAVTDGEWLHINGSQWKNIDEVLVFAFIYKGVPNWAQTDGVVTIHMPGQGPIETRLTEGQNRNGMCAIARLVNNNGAISIERINQYFSGHKDMDNAFRWGFRWSAGSK</sequence>
<evidence type="ECO:0000256" key="1">
    <source>
        <dbReference type="ARBA" id="ARBA00022686"/>
    </source>
</evidence>
<dbReference type="PIRSF" id="PIRSF037118">
    <property type="entry name" value="Tellurite_resistance_TerA"/>
    <property type="match status" value="1"/>
</dbReference>
<dbReference type="InterPro" id="IPR051324">
    <property type="entry name" value="Stress/Tellurium_Resist"/>
</dbReference>
<evidence type="ECO:0000259" key="3">
    <source>
        <dbReference type="Pfam" id="PF02342"/>
    </source>
</evidence>
<dbReference type="GO" id="GO:0046690">
    <property type="term" value="P:response to tellurium ion"/>
    <property type="evidence" value="ECO:0007669"/>
    <property type="project" value="UniProtKB-KW"/>
</dbReference>
<evidence type="ECO:0000256" key="2">
    <source>
        <dbReference type="SAM" id="MobiDB-lite"/>
    </source>
</evidence>
<dbReference type="Proteomes" id="UP000224974">
    <property type="component" value="Unassembled WGS sequence"/>
</dbReference>
<evidence type="ECO:0000313" key="7">
    <source>
        <dbReference type="Proteomes" id="UP000373449"/>
    </source>
</evidence>
<accession>A0A2C6DM95</accession>
<dbReference type="CDD" id="cd06974">
    <property type="entry name" value="TerD_like"/>
    <property type="match status" value="2"/>
</dbReference>
<dbReference type="PANTHER" id="PTHR32097">
    <property type="entry name" value="CAMP-BINDING PROTEIN 1-RELATED"/>
    <property type="match status" value="1"/>
</dbReference>
<dbReference type="PANTHER" id="PTHR32097:SF3">
    <property type="entry name" value="TELLURITE RESISTANCE PROTEIN"/>
    <property type="match status" value="1"/>
</dbReference>
<reference evidence="4" key="1">
    <citation type="submission" date="2017-09" db="EMBL/GenBank/DDBJ databases">
        <title>FDA dAtabase for Regulatory Grade micrObial Sequences (FDA-ARGOS): Supporting development and validation of Infectious Disease Dx tests.</title>
        <authorList>
            <person name="Minogue T."/>
            <person name="Wolcott M."/>
            <person name="Wasieloski L."/>
            <person name="Aguilar W."/>
            <person name="Moore D."/>
            <person name="Tallon L.J."/>
            <person name="Sadzewicz L."/>
            <person name="Ott S."/>
            <person name="Zhao X."/>
            <person name="Nagaraj S."/>
            <person name="Vavikolanu K."/>
            <person name="Aluvathingal J."/>
            <person name="Nadendla S."/>
            <person name="Sichtig H."/>
        </authorList>
    </citation>
    <scope>NUCLEOTIDE SEQUENCE</scope>
    <source>
        <strain evidence="4">FDAARGOS_387</strain>
    </source>
</reference>
<feature type="compositionally biased region" description="Pro residues" evidence="2">
    <location>
        <begin position="172"/>
        <end position="183"/>
    </location>
</feature>
<proteinExistence type="predicted"/>
<feature type="region of interest" description="Disordered" evidence="2">
    <location>
        <begin position="167"/>
        <end position="191"/>
    </location>
</feature>
<dbReference type="InterPro" id="IPR003325">
    <property type="entry name" value="TerD"/>
</dbReference>
<dbReference type="EMBL" id="PDDX01000001">
    <property type="protein sequence ID" value="PHI29462.1"/>
    <property type="molecule type" value="Genomic_DNA"/>
</dbReference>
<evidence type="ECO:0000313" key="4">
    <source>
        <dbReference type="EMBL" id="PHI29462.1"/>
    </source>
</evidence>
<keyword evidence="6" id="KW-1185">Reference proteome</keyword>
<dbReference type="EMBL" id="CAADJA010000002">
    <property type="protein sequence ID" value="VFS47745.1"/>
    <property type="molecule type" value="Genomic_DNA"/>
</dbReference>
<keyword evidence="1" id="KW-0778">Tellurium resistance</keyword>
<dbReference type="OrthoDB" id="2079357at2"/>
<dbReference type="Gene3D" id="2.60.60.30">
    <property type="entry name" value="sav2460 like domains"/>
    <property type="match status" value="2"/>
</dbReference>
<dbReference type="Pfam" id="PF02342">
    <property type="entry name" value="TerD"/>
    <property type="match status" value="1"/>
</dbReference>
<organism evidence="4 6">
    <name type="scientific">Budvicia aquatica</name>
    <dbReference type="NCBI Taxonomy" id="82979"/>
    <lineage>
        <taxon>Bacteria</taxon>
        <taxon>Pseudomonadati</taxon>
        <taxon>Pseudomonadota</taxon>
        <taxon>Gammaproteobacteria</taxon>
        <taxon>Enterobacterales</taxon>
        <taxon>Budviciaceae</taxon>
        <taxon>Budvicia</taxon>
    </lineage>
</organism>
<reference evidence="5 7" key="3">
    <citation type="submission" date="2019-03" db="EMBL/GenBank/DDBJ databases">
        <authorList>
            <consortium name="Pathogen Informatics"/>
        </authorList>
    </citation>
    <scope>NUCLEOTIDE SEQUENCE [LARGE SCALE GENOMIC DNA]</scope>
    <source>
        <strain evidence="5 7">NCTC12282</strain>
    </source>
</reference>
<dbReference type="AlphaFoldDB" id="A0A2C6DM95"/>
<evidence type="ECO:0000313" key="6">
    <source>
        <dbReference type="Proteomes" id="UP000224974"/>
    </source>
</evidence>